<reference evidence="10" key="1">
    <citation type="journal article" date="2016" name="Proc. Natl. Acad. Sci. U.S.A.">
        <title>Lipid metabolic changes in an early divergent fungus govern the establishment of a mutualistic symbiosis with endobacteria.</title>
        <authorList>
            <person name="Lastovetsky O.A."/>
            <person name="Gaspar M.L."/>
            <person name="Mondo S.J."/>
            <person name="LaButti K.M."/>
            <person name="Sandor L."/>
            <person name="Grigoriev I.V."/>
            <person name="Henry S.A."/>
            <person name="Pawlowska T.E."/>
        </authorList>
    </citation>
    <scope>NUCLEOTIDE SEQUENCE [LARGE SCALE GENOMIC DNA]</scope>
    <source>
        <strain evidence="10">ATCC 52814</strain>
    </source>
</reference>
<dbReference type="GO" id="GO:0008289">
    <property type="term" value="F:lipid binding"/>
    <property type="evidence" value="ECO:0007669"/>
    <property type="project" value="UniProtKB-KW"/>
</dbReference>
<organism evidence="10">
    <name type="scientific">Rhizopus microsporus var. microsporus</name>
    <dbReference type="NCBI Taxonomy" id="86635"/>
    <lineage>
        <taxon>Eukaryota</taxon>
        <taxon>Fungi</taxon>
        <taxon>Fungi incertae sedis</taxon>
        <taxon>Mucoromycota</taxon>
        <taxon>Mucoromycotina</taxon>
        <taxon>Mucoromycetes</taxon>
        <taxon>Mucorales</taxon>
        <taxon>Mucorineae</taxon>
        <taxon>Rhizopodaceae</taxon>
        <taxon>Rhizopus</taxon>
    </lineage>
</organism>
<feature type="region of interest" description="Disordered" evidence="6">
    <location>
        <begin position="813"/>
        <end position="836"/>
    </location>
</feature>
<sequence length="1373" mass="152526">MSSTNAQKENNVSKAPGAFVGDSIRDKLPDWYRVGWTGFSRLPNPGDEKAMTELLKTRTAEQVQDLFQSARTSNGDDINDFIAQFINEKYFGEWYHNCAVVFISIFFTWLLIKLRFGLMSCFIVGAFFATYYRTSIKRTRRNARDDIQRQVSLNRMETDTETVNWMNHFLDRFWLIFEPALSAQIIGQVDAVLSENTPSFLDSIRMSSFTLGTKAPRVDGVKVLTGSAPDTICMDWKFSFIPNDTLDMTERELQSKVNPKIVLTIRVGKGMLGAGMPVLLEDIAFSGHMRIKLKLFNEMPHVKTIEASFLEKPHFDYVLKPVGGETFGFDINNIPGLQTFIQDQVHANLGPMMYAPNVFTLDVAAMMSGGVDLEAANGVLAVTLYSANGLKPNDMFGSLDPYCAFHVGNAHNPELARSAAIENSNNPKWNETHFLLLNNLNDPLLFRVMDRNTGRNDAEVGVATLDLQEVKENQNAIEGLNLVLLRSGKPVGEIKADVCYFPVSKPEKKEDGTVIPPAESSSGILRFHIQDCKELGGALPVIGSNSSDVNAYAIVKVNGQEKLRTHIFKRSSNPRWNKYVELFVMDKANMNIDVIIKNSIDFGEDTVLGRWTSSLIDMENQLVNEKNDWWNLKDGTGKIHLDMTWKPVPLIGFSATLNHGRYQPPIGVVRVKMNHAKGLKNVEALTGGKSDPYVRVMSGMQPRGQTEAVLDNLDPVWDTALYVPIHSMREDLLLEVMDWNDVQKDKFLGMCELLIKDIVAEKKDENDQAVYEALPAIKRTVELISHERKTGRGQLNYEASFFPTLALAKQATDEEKEDKKVKEGKKEEMDAEKVDAPKATLPEQDVVEKDLNGEIIHYTADKKIDLLSYESGVLSVTIHQIQLPSKTKAIAEILVDSNDAQYRTSQQKGDRLYFNETGDAFVKEMEFSRLVLNVRKPDDKGEERIGFFTSTVRDIVKEIMNGSFEEDKSKEYRLLGCAEGKIHLSFKFTPVVRFKLDRSESLENQGNLTVVVVSASGLKAADKSGTSDPYAVFSLNGQKVYKTETYKKQLNVVFKDEKFTVPVLRRTEAKFSVRIFDWDQIGSDELLAEGVIPIDDLESFTAKEVDVPLTGGRIVLRMKWEPQLLARKREGTSLIGSTTRFLSSGTNIAGDVVGLGVGAGGKVLTGGTKLVGGGTRMVGGAINGGIGAIGRGFGKIGGHNKKASEASVGPVSPTSSTGPISEQHTLNTQELQQSVIGSITSSESTSGRRSMAEERNVNVKVTLIGARGLKGMNRDKTSDPYCRVRLGRHTLHKTKYIKKTCQPEWNETFTTKVFGSSVLELVVRDHNTLADVDIGEASINIANYVNEGKPFDGWLPLSPSGNGEVHVQVEIIH</sequence>
<feature type="domain" description="C2" evidence="8">
    <location>
        <begin position="357"/>
        <end position="481"/>
    </location>
</feature>
<keyword evidence="2" id="KW-0813">Transport</keyword>
<dbReference type="CDD" id="cd21678">
    <property type="entry name" value="SMP_TCB"/>
    <property type="match status" value="1"/>
</dbReference>
<feature type="compositionally biased region" description="Polar residues" evidence="6">
    <location>
        <begin position="1212"/>
        <end position="1222"/>
    </location>
</feature>
<dbReference type="PROSITE" id="PS50004">
    <property type="entry name" value="C2"/>
    <property type="match status" value="5"/>
</dbReference>
<dbReference type="Pfam" id="PF24920">
    <property type="entry name" value="C2_TCB1"/>
    <property type="match status" value="1"/>
</dbReference>
<dbReference type="Pfam" id="PF00168">
    <property type="entry name" value="C2"/>
    <property type="match status" value="5"/>
</dbReference>
<name>A0A1X0QY95_RHIZD</name>
<evidence type="ECO:0008006" key="11">
    <source>
        <dbReference type="Google" id="ProtNLM"/>
    </source>
</evidence>
<dbReference type="EMBL" id="KV921964">
    <property type="protein sequence ID" value="ORE04701.1"/>
    <property type="molecule type" value="Genomic_DNA"/>
</dbReference>
<evidence type="ECO:0000256" key="7">
    <source>
        <dbReference type="SAM" id="Phobius"/>
    </source>
</evidence>
<proteinExistence type="predicted"/>
<accession>A0A1X0QY95</accession>
<dbReference type="Pfam" id="PF25669">
    <property type="entry name" value="SMP_MUG190-like"/>
    <property type="match status" value="1"/>
</dbReference>
<evidence type="ECO:0000259" key="9">
    <source>
        <dbReference type="PROSITE" id="PS51847"/>
    </source>
</evidence>
<dbReference type="GO" id="GO:0006869">
    <property type="term" value="P:lipid transport"/>
    <property type="evidence" value="ECO:0007669"/>
    <property type="project" value="UniProtKB-KW"/>
</dbReference>
<dbReference type="InterPro" id="IPR017147">
    <property type="entry name" value="Tricalbin"/>
</dbReference>
<dbReference type="OrthoDB" id="1029639at2759"/>
<dbReference type="GO" id="GO:0071944">
    <property type="term" value="C:cell periphery"/>
    <property type="evidence" value="ECO:0007669"/>
    <property type="project" value="UniProtKB-ARBA"/>
</dbReference>
<dbReference type="PROSITE" id="PS51847">
    <property type="entry name" value="SMP"/>
    <property type="match status" value="1"/>
</dbReference>
<dbReference type="InterPro" id="IPR056910">
    <property type="entry name" value="TCB1-3_C2"/>
</dbReference>
<evidence type="ECO:0000256" key="1">
    <source>
        <dbReference type="ARBA" id="ARBA00004370"/>
    </source>
</evidence>
<evidence type="ECO:0000313" key="10">
    <source>
        <dbReference type="EMBL" id="ORE04701.1"/>
    </source>
</evidence>
<feature type="transmembrane region" description="Helical" evidence="7">
    <location>
        <begin position="94"/>
        <end position="111"/>
    </location>
</feature>
<evidence type="ECO:0000256" key="2">
    <source>
        <dbReference type="ARBA" id="ARBA00022448"/>
    </source>
</evidence>
<evidence type="ECO:0000256" key="6">
    <source>
        <dbReference type="SAM" id="MobiDB-lite"/>
    </source>
</evidence>
<protein>
    <recommendedName>
        <fullName evidence="11">Tricalbin</fullName>
    </recommendedName>
</protein>
<keyword evidence="5 7" id="KW-0472">Membrane</keyword>
<dbReference type="InterPro" id="IPR000008">
    <property type="entry name" value="C2_dom"/>
</dbReference>
<dbReference type="Proteomes" id="UP000242414">
    <property type="component" value="Unassembled WGS sequence"/>
</dbReference>
<feature type="region of interest" description="Disordered" evidence="6">
    <location>
        <begin position="1200"/>
        <end position="1222"/>
    </location>
</feature>
<dbReference type="GO" id="GO:0061817">
    <property type="term" value="P:endoplasmic reticulum-plasma membrane tethering"/>
    <property type="evidence" value="ECO:0007669"/>
    <property type="project" value="InterPro"/>
</dbReference>
<gene>
    <name evidence="10" type="ORF">BCV72DRAFT_312368</name>
</gene>
<feature type="domain" description="C2" evidence="8">
    <location>
        <begin position="988"/>
        <end position="1109"/>
    </location>
</feature>
<keyword evidence="7" id="KW-0812">Transmembrane</keyword>
<keyword evidence="3" id="KW-0445">Lipid transport</keyword>
<evidence type="ECO:0000256" key="5">
    <source>
        <dbReference type="ARBA" id="ARBA00023136"/>
    </source>
</evidence>
<dbReference type="SUPFAM" id="SSF49562">
    <property type="entry name" value="C2 domain (Calcium/lipid-binding domain, CaLB)"/>
    <property type="match status" value="5"/>
</dbReference>
<dbReference type="InterPro" id="IPR031468">
    <property type="entry name" value="SMP_LBD"/>
</dbReference>
<feature type="domain" description="SMP-LTD" evidence="9">
    <location>
        <begin position="159"/>
        <end position="364"/>
    </location>
</feature>
<dbReference type="SMART" id="SM00239">
    <property type="entry name" value="C2"/>
    <property type="match status" value="5"/>
</dbReference>
<dbReference type="PANTHER" id="PTHR46980:SF2">
    <property type="entry name" value="TRICALBIN-1-RELATED"/>
    <property type="match status" value="1"/>
</dbReference>
<evidence type="ECO:0000256" key="4">
    <source>
        <dbReference type="ARBA" id="ARBA00023121"/>
    </source>
</evidence>
<dbReference type="CDD" id="cd00030">
    <property type="entry name" value="C2"/>
    <property type="match status" value="1"/>
</dbReference>
<dbReference type="PIRSF" id="PIRSF037232">
    <property type="entry name" value="Tricalbin"/>
    <property type="match status" value="1"/>
</dbReference>
<feature type="domain" description="C2" evidence="8">
    <location>
        <begin position="1237"/>
        <end position="1355"/>
    </location>
</feature>
<keyword evidence="7" id="KW-1133">Transmembrane helix</keyword>
<feature type="domain" description="C2" evidence="8">
    <location>
        <begin position="647"/>
        <end position="768"/>
    </location>
</feature>
<dbReference type="GO" id="GO:0016020">
    <property type="term" value="C:membrane"/>
    <property type="evidence" value="ECO:0007669"/>
    <property type="project" value="UniProtKB-SubCell"/>
</dbReference>
<dbReference type="PANTHER" id="PTHR46980">
    <property type="entry name" value="TRICALBIN-1-RELATED"/>
    <property type="match status" value="1"/>
</dbReference>
<dbReference type="InterPro" id="IPR052455">
    <property type="entry name" value="Tricalbin_domain"/>
</dbReference>
<dbReference type="InterPro" id="IPR035892">
    <property type="entry name" value="C2_domain_sf"/>
</dbReference>
<feature type="domain" description="C2" evidence="8">
    <location>
        <begin position="505"/>
        <end position="631"/>
    </location>
</feature>
<evidence type="ECO:0000259" key="8">
    <source>
        <dbReference type="PROSITE" id="PS50004"/>
    </source>
</evidence>
<evidence type="ECO:0000256" key="3">
    <source>
        <dbReference type="ARBA" id="ARBA00023055"/>
    </source>
</evidence>
<dbReference type="Gene3D" id="2.60.40.150">
    <property type="entry name" value="C2 domain"/>
    <property type="match status" value="5"/>
</dbReference>
<comment type="subcellular location">
    <subcellularLocation>
        <location evidence="1">Membrane</location>
    </subcellularLocation>
</comment>
<dbReference type="VEuPathDB" id="FungiDB:BCV72DRAFT_312368"/>
<keyword evidence="4" id="KW-0446">Lipid-binding</keyword>